<evidence type="ECO:0000313" key="2">
    <source>
        <dbReference type="Proteomes" id="UP000234626"/>
    </source>
</evidence>
<accession>A0A2N5EHE8</accession>
<dbReference type="Pfam" id="PF06092">
    <property type="entry name" value="DUF943"/>
    <property type="match status" value="1"/>
</dbReference>
<dbReference type="RefSeq" id="WP_101836198.1">
    <property type="nucleotide sequence ID" value="NZ_PJZK01000035.1"/>
</dbReference>
<comment type="caution">
    <text evidence="1">The sequence shown here is derived from an EMBL/GenBank/DDBJ whole genome shotgun (WGS) entry which is preliminary data.</text>
</comment>
<keyword evidence="2" id="KW-1185">Reference proteome</keyword>
<dbReference type="AlphaFoldDB" id="A0A2N5EHE8"/>
<sequence>MLKNKISLTLFLIGFLFSLGWLLRPVEIGAIHQDGYKGYAIILVKNFPLTDQGAISWWNENKNRFKEKYGTPSYDKEGNYDLVFLKWDGVYRALPDTDQGSDLRCFDDMATTKNCIKKDGIVFSISKFDGGKIMYITRNSNTYLQLKEQSEIKRVN</sequence>
<dbReference type="Proteomes" id="UP000234626">
    <property type="component" value="Unassembled WGS sequence"/>
</dbReference>
<organism evidence="1 2">
    <name type="scientific">Chimaeribacter arupi</name>
    <dbReference type="NCBI Taxonomy" id="2060066"/>
    <lineage>
        <taxon>Bacteria</taxon>
        <taxon>Pseudomonadati</taxon>
        <taxon>Pseudomonadota</taxon>
        <taxon>Gammaproteobacteria</taxon>
        <taxon>Enterobacterales</taxon>
        <taxon>Yersiniaceae</taxon>
        <taxon>Chimaeribacter</taxon>
    </lineage>
</organism>
<evidence type="ECO:0000313" key="1">
    <source>
        <dbReference type="EMBL" id="PLR43340.1"/>
    </source>
</evidence>
<proteinExistence type="predicted"/>
<name>A0A2N5EHE8_9GAMM</name>
<gene>
    <name evidence="1" type="ORF">CYR34_20865</name>
</gene>
<evidence type="ECO:0008006" key="3">
    <source>
        <dbReference type="Google" id="ProtNLM"/>
    </source>
</evidence>
<protein>
    <recommendedName>
        <fullName evidence="3">DUF943 domain-containing protein</fullName>
    </recommendedName>
</protein>
<dbReference type="OrthoDB" id="5873202at2"/>
<dbReference type="EMBL" id="PJZK01000035">
    <property type="protein sequence ID" value="PLR43340.1"/>
    <property type="molecule type" value="Genomic_DNA"/>
</dbReference>
<reference evidence="1 2" key="1">
    <citation type="submission" date="2017-12" db="EMBL/GenBank/DDBJ databases">
        <title>Characterization of six clinical isolates of Enterochimera gen. nov., a novel genus of the Yersiniaciae family and the three species Enterochimera arupensis sp. nov., Enterochimera coloradensis sp. nov, and Enterochimera californica sp. nov.</title>
        <authorList>
            <person name="Rossi A."/>
            <person name="Fisher M."/>
        </authorList>
    </citation>
    <scope>NUCLEOTIDE SEQUENCE [LARGE SCALE GENOMIC DNA]</scope>
    <source>
        <strain evidence="1 2">2016Iso1</strain>
    </source>
</reference>
<dbReference type="InterPro" id="IPR010351">
    <property type="entry name" value="DUF943"/>
</dbReference>